<keyword evidence="1" id="KW-0472">Membrane</keyword>
<keyword evidence="1" id="KW-0812">Transmembrane</keyword>
<reference evidence="2 3" key="1">
    <citation type="submission" date="2015-04" db="EMBL/GenBank/DDBJ databases">
        <title>Complete Genome Sequence of Brevibacterium flavum ATCC 15168.</title>
        <authorList>
            <person name="Ahn J."/>
            <person name="Park G."/>
            <person name="Jeon W."/>
            <person name="Jang Y."/>
            <person name="Jang M."/>
            <person name="Lee H."/>
            <person name="Lee H."/>
        </authorList>
    </citation>
    <scope>NUCLEOTIDE SEQUENCE [LARGE SCALE GENOMIC DNA]</scope>
    <source>
        <strain evidence="2 3">ATCC 15168</strain>
    </source>
</reference>
<protein>
    <submittedName>
        <fullName evidence="2">Uncharacterized protein</fullName>
    </submittedName>
</protein>
<organism evidence="2 3">
    <name type="scientific">[Brevibacterium] flavum</name>
    <dbReference type="NCBI Taxonomy" id="92706"/>
    <lineage>
        <taxon>Bacteria</taxon>
        <taxon>Bacillati</taxon>
        <taxon>Actinomycetota</taxon>
        <taxon>Actinomycetes</taxon>
        <taxon>Mycobacteriales</taxon>
        <taxon>Corynebacteriaceae</taxon>
        <taxon>Corynebacterium</taxon>
    </lineage>
</organism>
<evidence type="ECO:0000256" key="1">
    <source>
        <dbReference type="SAM" id="Phobius"/>
    </source>
</evidence>
<sequence length="97" mass="10571">MLWVLTGILLAMVSTALRIRFGSGVAIAATVLWTVISITLGGDVLAETMLWLVAVPSWPETADTTTRFLIAMLLQAVLITGSTIWAIREIRDSERRG</sequence>
<gene>
    <name evidence="2" type="ORF">YH66_07165</name>
</gene>
<dbReference type="EMBL" id="CP011309">
    <property type="protein sequence ID" value="AKF27344.1"/>
    <property type="molecule type" value="Genomic_DNA"/>
</dbReference>
<dbReference type="AlphaFoldDB" id="A0A0F6SR50"/>
<evidence type="ECO:0000313" key="2">
    <source>
        <dbReference type="EMBL" id="AKF27344.1"/>
    </source>
</evidence>
<feature type="transmembrane region" description="Helical" evidence="1">
    <location>
        <begin position="68"/>
        <end position="87"/>
    </location>
</feature>
<evidence type="ECO:0000313" key="3">
    <source>
        <dbReference type="Proteomes" id="UP000034037"/>
    </source>
</evidence>
<proteinExistence type="predicted"/>
<dbReference type="PATRIC" id="fig|92706.3.peg.1493"/>
<keyword evidence="1" id="KW-1133">Transmembrane helix</keyword>
<dbReference type="Proteomes" id="UP000034037">
    <property type="component" value="Chromosome"/>
</dbReference>
<accession>A0A0F6SR50</accession>
<keyword evidence="3" id="KW-1185">Reference proteome</keyword>
<name>A0A0F6SR50_9CORY</name>
<dbReference type="HOGENOM" id="CLU_2381316_0_0_11"/>